<gene>
    <name evidence="2" type="ORF">Fot_32920</name>
</gene>
<evidence type="ECO:0000313" key="2">
    <source>
        <dbReference type="EMBL" id="KAL2509273.1"/>
    </source>
</evidence>
<dbReference type="GO" id="GO:0003743">
    <property type="term" value="F:translation initiation factor activity"/>
    <property type="evidence" value="ECO:0007669"/>
    <property type="project" value="UniProtKB-KW"/>
</dbReference>
<comment type="caution">
    <text evidence="2">The sequence shown here is derived from an EMBL/GenBank/DDBJ whole genome shotgun (WGS) entry which is preliminary data.</text>
</comment>
<evidence type="ECO:0000259" key="1">
    <source>
        <dbReference type="Pfam" id="PF12353"/>
    </source>
</evidence>
<keyword evidence="2" id="KW-0648">Protein biosynthesis</keyword>
<name>A0ABD1T9Q1_9LAMI</name>
<keyword evidence="2" id="KW-0396">Initiation factor</keyword>
<dbReference type="InterPro" id="IPR024675">
    <property type="entry name" value="eIF3g_N"/>
</dbReference>
<dbReference type="AlphaFoldDB" id="A0ABD1T9Q1"/>
<dbReference type="Proteomes" id="UP001604277">
    <property type="component" value="Unassembled WGS sequence"/>
</dbReference>
<evidence type="ECO:0000313" key="3">
    <source>
        <dbReference type="Proteomes" id="UP001604277"/>
    </source>
</evidence>
<organism evidence="2 3">
    <name type="scientific">Forsythia ovata</name>
    <dbReference type="NCBI Taxonomy" id="205694"/>
    <lineage>
        <taxon>Eukaryota</taxon>
        <taxon>Viridiplantae</taxon>
        <taxon>Streptophyta</taxon>
        <taxon>Embryophyta</taxon>
        <taxon>Tracheophyta</taxon>
        <taxon>Spermatophyta</taxon>
        <taxon>Magnoliopsida</taxon>
        <taxon>eudicotyledons</taxon>
        <taxon>Gunneridae</taxon>
        <taxon>Pentapetalae</taxon>
        <taxon>asterids</taxon>
        <taxon>lamiids</taxon>
        <taxon>Lamiales</taxon>
        <taxon>Oleaceae</taxon>
        <taxon>Forsythieae</taxon>
        <taxon>Forsythia</taxon>
    </lineage>
</organism>
<protein>
    <submittedName>
        <fullName evidence="2">Eukaryotic translation initiation factor 3 subunit G</fullName>
    </submittedName>
</protein>
<dbReference type="EMBL" id="JBFOLJ010000009">
    <property type="protein sequence ID" value="KAL2509273.1"/>
    <property type="molecule type" value="Genomic_DNA"/>
</dbReference>
<keyword evidence="3" id="KW-1185">Reference proteome</keyword>
<reference evidence="3" key="1">
    <citation type="submission" date="2024-07" db="EMBL/GenBank/DDBJ databases">
        <title>Two chromosome-level genome assemblies of Korean endemic species Abeliophyllum distichum and Forsythia ovata (Oleaceae).</title>
        <authorList>
            <person name="Jang H."/>
        </authorList>
    </citation>
    <scope>NUCLEOTIDE SEQUENCE [LARGE SCALE GENOMIC DNA]</scope>
</reference>
<feature type="domain" description="Eukaryotic translation initiation factor 3 subunit G N-terminal" evidence="1">
    <location>
        <begin position="71"/>
        <end position="117"/>
    </location>
</feature>
<proteinExistence type="predicted"/>
<dbReference type="Pfam" id="PF12353">
    <property type="entry name" value="eIF3g"/>
    <property type="match status" value="1"/>
</dbReference>
<sequence>MKRQNNRCSCTSLDLINGLQISSAAQLIESETRGWLEEYETAKTTLENGASLAPRNSRFINFIKECDECRASTKQEEVKVAGDALASMKNIGATITVCMKCFKKGEHYTSMCPYLNLLLQSRPSLIGRLHQKTQLFQPMLPMEHTFLQA</sequence>
<accession>A0ABD1T9Q1</accession>